<dbReference type="AlphaFoldDB" id="A0A5B7F5R5"/>
<name>A0A5B7F5R5_PORTR</name>
<protein>
    <recommendedName>
        <fullName evidence="3">CCHC-type domain-containing protein</fullName>
    </recommendedName>
</protein>
<reference evidence="1 2" key="1">
    <citation type="submission" date="2019-05" db="EMBL/GenBank/DDBJ databases">
        <title>Another draft genome of Portunus trituberculatus and its Hox gene families provides insights of decapod evolution.</title>
        <authorList>
            <person name="Jeong J.-H."/>
            <person name="Song I."/>
            <person name="Kim S."/>
            <person name="Choi T."/>
            <person name="Kim D."/>
            <person name="Ryu S."/>
            <person name="Kim W."/>
        </authorList>
    </citation>
    <scope>NUCLEOTIDE SEQUENCE [LARGE SCALE GENOMIC DNA]</scope>
    <source>
        <tissue evidence="1">Muscle</tissue>
    </source>
</reference>
<proteinExistence type="predicted"/>
<evidence type="ECO:0000313" key="2">
    <source>
        <dbReference type="Proteomes" id="UP000324222"/>
    </source>
</evidence>
<dbReference type="Proteomes" id="UP000324222">
    <property type="component" value="Unassembled WGS sequence"/>
</dbReference>
<evidence type="ECO:0008006" key="3">
    <source>
        <dbReference type="Google" id="ProtNLM"/>
    </source>
</evidence>
<comment type="caution">
    <text evidence="1">The sequence shown here is derived from an EMBL/GenBank/DDBJ whole genome shotgun (WGS) entry which is preliminary data.</text>
</comment>
<accession>A0A5B7F5R5</accession>
<keyword evidence="2" id="KW-1185">Reference proteome</keyword>
<gene>
    <name evidence="1" type="ORF">E2C01_034396</name>
</gene>
<dbReference type="OrthoDB" id="7617354at2759"/>
<organism evidence="1 2">
    <name type="scientific">Portunus trituberculatus</name>
    <name type="common">Swimming crab</name>
    <name type="synonym">Neptunus trituberculatus</name>
    <dbReference type="NCBI Taxonomy" id="210409"/>
    <lineage>
        <taxon>Eukaryota</taxon>
        <taxon>Metazoa</taxon>
        <taxon>Ecdysozoa</taxon>
        <taxon>Arthropoda</taxon>
        <taxon>Crustacea</taxon>
        <taxon>Multicrustacea</taxon>
        <taxon>Malacostraca</taxon>
        <taxon>Eumalacostraca</taxon>
        <taxon>Eucarida</taxon>
        <taxon>Decapoda</taxon>
        <taxon>Pleocyemata</taxon>
        <taxon>Brachyura</taxon>
        <taxon>Eubrachyura</taxon>
        <taxon>Portunoidea</taxon>
        <taxon>Portunidae</taxon>
        <taxon>Portuninae</taxon>
        <taxon>Portunus</taxon>
    </lineage>
</organism>
<sequence length="214" mass="24564">MTLSQKRVWTAQLAVKHREFRPLLKEGLNRRYVTVEGQDALNYLTTVRFQDIVLVDHGKIEKLTKVFIAPYDKELDQELLVTSHADVWAKRNVNKQVKASVVALIKHVAPDRIWVPGKGWRKVRRYVELPHMCFNCCRHGHKAWRCRYDSVCRFCSGKHSSKDCGEKIKNGEKIPPKCCNCGQDHNAGSVKCEKTTEENNSTIFHAVCSGRTTD</sequence>
<evidence type="ECO:0000313" key="1">
    <source>
        <dbReference type="EMBL" id="MPC40827.1"/>
    </source>
</evidence>
<dbReference type="EMBL" id="VSRR010004828">
    <property type="protein sequence ID" value="MPC40827.1"/>
    <property type="molecule type" value="Genomic_DNA"/>
</dbReference>